<dbReference type="CDD" id="cd00180">
    <property type="entry name" value="PKc"/>
    <property type="match status" value="1"/>
</dbReference>
<dbReference type="FunFam" id="1.10.510.10:FF:000332">
    <property type="entry name" value="TBC domain-containing protein kinase-like protein"/>
    <property type="match status" value="1"/>
</dbReference>
<dbReference type="InterPro" id="IPR035969">
    <property type="entry name" value="Rab-GAP_TBC_sf"/>
</dbReference>
<dbReference type="SUPFAM" id="SSF56112">
    <property type="entry name" value="Protein kinase-like (PK-like)"/>
    <property type="match status" value="1"/>
</dbReference>
<accession>A0A164QKF8</accession>
<name>A0A164QKF8_9CRUS</name>
<proteinExistence type="inferred from homology"/>
<dbReference type="FunFam" id="3.40.250.10:FF:000056">
    <property type="entry name" value="TBC domain-containing protein kinase protein"/>
    <property type="match status" value="1"/>
</dbReference>
<evidence type="ECO:0000259" key="11">
    <source>
        <dbReference type="PROSITE" id="PS50086"/>
    </source>
</evidence>
<keyword evidence="13" id="KW-0418">Kinase</keyword>
<dbReference type="EMBL" id="LRGB01002384">
    <property type="protein sequence ID" value="KZS07837.1"/>
    <property type="molecule type" value="Genomic_DNA"/>
</dbReference>
<dbReference type="AlphaFoldDB" id="A0A164QKF8"/>
<dbReference type="GO" id="GO:0005819">
    <property type="term" value="C:spindle"/>
    <property type="evidence" value="ECO:0007669"/>
    <property type="project" value="UniProtKB-SubCell"/>
</dbReference>
<comment type="subcellular location">
    <subcellularLocation>
        <location evidence="1">Cytoplasm</location>
        <location evidence="1">Cytoskeleton</location>
        <location evidence="1">Spindle</location>
    </subcellularLocation>
    <subcellularLocation>
        <location evidence="3">Early endosome</location>
    </subcellularLocation>
    <subcellularLocation>
        <location evidence="2">Midbody</location>
    </subcellularLocation>
</comment>
<evidence type="ECO:0000256" key="9">
    <source>
        <dbReference type="ARBA" id="ARBA00073128"/>
    </source>
</evidence>
<dbReference type="PROSITE" id="PS50206">
    <property type="entry name" value="RHODANESE_3"/>
    <property type="match status" value="1"/>
</dbReference>
<dbReference type="Pfam" id="PF00581">
    <property type="entry name" value="Rhodanese"/>
    <property type="match status" value="1"/>
</dbReference>
<dbReference type="Gene3D" id="3.40.250.10">
    <property type="entry name" value="Rhodanese-like domain"/>
    <property type="match status" value="1"/>
</dbReference>
<keyword evidence="4" id="KW-0963">Cytoplasm</keyword>
<dbReference type="GO" id="GO:0005524">
    <property type="term" value="F:ATP binding"/>
    <property type="evidence" value="ECO:0007669"/>
    <property type="project" value="InterPro"/>
</dbReference>
<comment type="function">
    <text evidence="8">Component of the FERRY complex (Five-subunit Endosomal Rab5 and RNA/ribosome intermediary). The FERRY complex directly interacts with mRNAs and RAB5A, and functions as a RAB5A effector involved in the localization and the distribution of specific mRNAs most likely by mediating their endosomal transport. The complex recruits mRNAs and ribosomes to early endosomes through direct mRNA-interaction. Also involved in the modulation of mTOR signaling and expression of mTOR complex components. Involved in the control of actin-cytoskeleton organization.</text>
</comment>
<evidence type="ECO:0000259" key="10">
    <source>
        <dbReference type="PROSITE" id="PS50011"/>
    </source>
</evidence>
<dbReference type="PROSITE" id="PS50086">
    <property type="entry name" value="TBC_RABGAP"/>
    <property type="match status" value="1"/>
</dbReference>
<evidence type="ECO:0000313" key="14">
    <source>
        <dbReference type="Proteomes" id="UP000076858"/>
    </source>
</evidence>
<keyword evidence="6" id="KW-0206">Cytoskeleton</keyword>
<dbReference type="SMART" id="SM00164">
    <property type="entry name" value="TBC"/>
    <property type="match status" value="1"/>
</dbReference>
<protein>
    <recommendedName>
        <fullName evidence="9">TBC domain-containing protein kinase-like protein</fullName>
    </recommendedName>
</protein>
<dbReference type="Gene3D" id="1.10.472.80">
    <property type="entry name" value="Ypt/Rab-GAP domain of gyp1p, domain 3"/>
    <property type="match status" value="1"/>
</dbReference>
<evidence type="ECO:0000256" key="2">
    <source>
        <dbReference type="ARBA" id="ARBA00004214"/>
    </source>
</evidence>
<dbReference type="InterPro" id="IPR001763">
    <property type="entry name" value="Rhodanese-like_dom"/>
</dbReference>
<dbReference type="FunFam" id="1.10.472.80:FF:000015">
    <property type="entry name" value="TBC domain-containing protein kinase-like protein"/>
    <property type="match status" value="1"/>
</dbReference>
<dbReference type="SUPFAM" id="SSF52821">
    <property type="entry name" value="Rhodanese/Cell cycle control phosphatase"/>
    <property type="match status" value="1"/>
</dbReference>
<comment type="similarity">
    <text evidence="7">Belongs to the protein kinase superfamily.</text>
</comment>
<dbReference type="Proteomes" id="UP000076858">
    <property type="component" value="Unassembled WGS sequence"/>
</dbReference>
<dbReference type="STRING" id="35525.A0A164QKF8"/>
<feature type="domain" description="Protein kinase" evidence="10">
    <location>
        <begin position="37"/>
        <end position="322"/>
    </location>
</feature>
<dbReference type="OrthoDB" id="1668230at2759"/>
<dbReference type="PROSITE" id="PS50011">
    <property type="entry name" value="PROTEIN_KINASE_DOM"/>
    <property type="match status" value="1"/>
</dbReference>
<organism evidence="13 14">
    <name type="scientific">Daphnia magna</name>
    <dbReference type="NCBI Taxonomy" id="35525"/>
    <lineage>
        <taxon>Eukaryota</taxon>
        <taxon>Metazoa</taxon>
        <taxon>Ecdysozoa</taxon>
        <taxon>Arthropoda</taxon>
        <taxon>Crustacea</taxon>
        <taxon>Branchiopoda</taxon>
        <taxon>Diplostraca</taxon>
        <taxon>Cladocera</taxon>
        <taxon>Anomopoda</taxon>
        <taxon>Daphniidae</taxon>
        <taxon>Daphnia</taxon>
    </lineage>
</organism>
<dbReference type="FunFam" id="1.10.8.270:FF:000012">
    <property type="entry name" value="TBC domain-containing protein kinase-like protein-like"/>
    <property type="match status" value="1"/>
</dbReference>
<dbReference type="InterPro" id="IPR036873">
    <property type="entry name" value="Rhodanese-like_dom_sf"/>
</dbReference>
<dbReference type="GO" id="GO:0030496">
    <property type="term" value="C:midbody"/>
    <property type="evidence" value="ECO:0007669"/>
    <property type="project" value="UniProtKB-SubCell"/>
</dbReference>
<dbReference type="InterPro" id="IPR053235">
    <property type="entry name" value="Ser_Thr_kinase"/>
</dbReference>
<dbReference type="PANTHER" id="PTHR24361">
    <property type="entry name" value="MITOGEN-ACTIVATED KINASE KINASE KINASE"/>
    <property type="match status" value="1"/>
</dbReference>
<feature type="domain" description="Rhodanese" evidence="12">
    <location>
        <begin position="817"/>
        <end position="917"/>
    </location>
</feature>
<dbReference type="GO" id="GO:0005769">
    <property type="term" value="C:early endosome"/>
    <property type="evidence" value="ECO:0007669"/>
    <property type="project" value="UniProtKB-SubCell"/>
</dbReference>
<evidence type="ECO:0000256" key="1">
    <source>
        <dbReference type="ARBA" id="ARBA00004186"/>
    </source>
</evidence>
<evidence type="ECO:0000256" key="5">
    <source>
        <dbReference type="ARBA" id="ARBA00022753"/>
    </source>
</evidence>
<evidence type="ECO:0000313" key="13">
    <source>
        <dbReference type="EMBL" id="KZS07837.1"/>
    </source>
</evidence>
<dbReference type="Pfam" id="PF00069">
    <property type="entry name" value="Pkinase"/>
    <property type="match status" value="1"/>
</dbReference>
<evidence type="ECO:0000256" key="8">
    <source>
        <dbReference type="ARBA" id="ARBA00058226"/>
    </source>
</evidence>
<keyword evidence="14" id="KW-1185">Reference proteome</keyword>
<keyword evidence="13" id="KW-0808">Transferase</keyword>
<dbReference type="InterPro" id="IPR000195">
    <property type="entry name" value="Rab-GAP-TBC_dom"/>
</dbReference>
<keyword evidence="5" id="KW-0967">Endosome</keyword>
<dbReference type="GO" id="GO:0004674">
    <property type="term" value="F:protein serine/threonine kinase activity"/>
    <property type="evidence" value="ECO:0007669"/>
    <property type="project" value="TreeGrafter"/>
</dbReference>
<evidence type="ECO:0000256" key="7">
    <source>
        <dbReference type="ARBA" id="ARBA00038349"/>
    </source>
</evidence>
<feature type="domain" description="Rab-GAP TBC" evidence="11">
    <location>
        <begin position="500"/>
        <end position="685"/>
    </location>
</feature>
<comment type="caution">
    <text evidence="13">The sequence shown here is derived from an EMBL/GenBank/DDBJ whole genome shotgun (WGS) entry which is preliminary data.</text>
</comment>
<evidence type="ECO:0000256" key="3">
    <source>
        <dbReference type="ARBA" id="ARBA00004412"/>
    </source>
</evidence>
<evidence type="ECO:0000256" key="6">
    <source>
        <dbReference type="ARBA" id="ARBA00023212"/>
    </source>
</evidence>
<sequence length="923" mass="104645">MDLTVETNCSDILSNDSSKNSHNVGETLRKIYTNFRCRNPTPLDRGGLGVSTFCAANHPVESCGSNGLPLTPNSVQILGKFQTLSQLEHPNLCAYVDICRIQHERVIVVAEHYSTSLQTLILKKKIFGLDLQIHLARSIIEALQYLHSKNVVHRNFHSKNILISSEGRVKLSAYGMYYMTQSSTLVSFPIGYPKYLAPEVLLLGYDPSKSWFDNSTASDETLILYSSKPKSDIWSLGMILLEMALGIEFLSESRAKLCNTLRKVMSWIHAKGSAVERIIQEAEAVEQWKGVQLELKELIESCLQVHPENRPTADQLLKYPLFGERFSVPAAVFKFPAQSLPPDLLRIHHLMSKLPLSEVYHFWHLVGGDVEVELRKAGILRNKPAIFSLPCVVLEEGESFGQTKDRTTLFDDSVVEISLEALLRRLQHLPSSVFDPLVNDAGYILFDINDHPTLKEAAQLPLVIKEKDIDYQLYRIVMFDKQLQAYPLTRQAIVKEAREDVPPFCRARVWAALLKVDPSYPAVYAAIDKEKSHSSDRQIEVDIPRCHQYMDLLASPEGHAKFKRILKAWVNQHPQYVYWQGLDSLTAPFLLLHFNDEALAYACLAAFIPKYLNNFFWKDNSTVIQEYLAKFSHLVAFHDPVLRNHLDCIGFVPDLYAIPWFLTMFAHVFPLHKIFHLWDKLLLGNASFPLCIGLAVLQQLRESLLESGFNECILLFSDMPEIDIERCLKDSIEIFCSTPQSVTFRQHEPPSVSPKGNRSFWDFSLIGSNCMDDDEDIDTSSLAMDSIPIAVLRAERCPRISAEDFLELLDLNHKRFVRPKMVVVDVRNANKFQHGAVPGSINLPYQTCWTTDRTLIPCEQVEQLEKARGKIICVIGSSCNDLGLKLSEILLDLQWPRVCVLHKGFDVLLKTQILVVPAAVGMC</sequence>
<dbReference type="InterPro" id="IPR000719">
    <property type="entry name" value="Prot_kinase_dom"/>
</dbReference>
<dbReference type="Gene3D" id="1.10.8.270">
    <property type="entry name" value="putative rabgap domain of human tbc1 domain family member 14 like domains"/>
    <property type="match status" value="1"/>
</dbReference>
<evidence type="ECO:0000256" key="4">
    <source>
        <dbReference type="ARBA" id="ARBA00022490"/>
    </source>
</evidence>
<dbReference type="SUPFAM" id="SSF47923">
    <property type="entry name" value="Ypt/Rab-GAP domain of gyp1p"/>
    <property type="match status" value="2"/>
</dbReference>
<dbReference type="Pfam" id="PF00566">
    <property type="entry name" value="RabGAP-TBC"/>
    <property type="match status" value="1"/>
</dbReference>
<gene>
    <name evidence="13" type="ORF">APZ42_028197</name>
</gene>
<evidence type="ECO:0000259" key="12">
    <source>
        <dbReference type="PROSITE" id="PS50206"/>
    </source>
</evidence>
<dbReference type="Gene3D" id="1.10.510.10">
    <property type="entry name" value="Transferase(Phosphotransferase) domain 1"/>
    <property type="match status" value="1"/>
</dbReference>
<reference evidence="13 14" key="1">
    <citation type="submission" date="2016-03" db="EMBL/GenBank/DDBJ databases">
        <title>EvidentialGene: Evidence-directed Construction of Genes on Genomes.</title>
        <authorList>
            <person name="Gilbert D.G."/>
            <person name="Choi J.-H."/>
            <person name="Mockaitis K."/>
            <person name="Colbourne J."/>
            <person name="Pfrender M."/>
        </authorList>
    </citation>
    <scope>NUCLEOTIDE SEQUENCE [LARGE SCALE GENOMIC DNA]</scope>
    <source>
        <strain evidence="13 14">Xinb3</strain>
        <tissue evidence="13">Complete organism</tissue>
    </source>
</reference>
<dbReference type="InterPro" id="IPR011009">
    <property type="entry name" value="Kinase-like_dom_sf"/>
</dbReference>